<organism evidence="1 2">
    <name type="scientific">Amycolatopsis saalfeldensis</name>
    <dbReference type="NCBI Taxonomy" id="394193"/>
    <lineage>
        <taxon>Bacteria</taxon>
        <taxon>Bacillati</taxon>
        <taxon>Actinomycetota</taxon>
        <taxon>Actinomycetes</taxon>
        <taxon>Pseudonocardiales</taxon>
        <taxon>Pseudonocardiaceae</taxon>
        <taxon>Amycolatopsis</taxon>
    </lineage>
</organism>
<name>A0A1H8YME9_9PSEU</name>
<accession>A0A1H8YME9</accession>
<sequence length="112" mass="12257">MTEEGSVDDTENGLVVVNEPENHCAKRNAMNEIGGAINGIEHPVDVRITGRTGLLAEEADIWSVRRKVISHEVFDSHLNLSYQIAIALGSDFASLAAHKELDRVVHGVLRDD</sequence>
<dbReference type="Proteomes" id="UP000198582">
    <property type="component" value="Unassembled WGS sequence"/>
</dbReference>
<proteinExistence type="predicted"/>
<reference evidence="1 2" key="1">
    <citation type="submission" date="2016-10" db="EMBL/GenBank/DDBJ databases">
        <authorList>
            <person name="de Groot N.N."/>
        </authorList>
    </citation>
    <scope>NUCLEOTIDE SEQUENCE [LARGE SCALE GENOMIC DNA]</scope>
    <source>
        <strain evidence="1 2">DSM 44993</strain>
    </source>
</reference>
<dbReference type="AlphaFoldDB" id="A0A1H8YME9"/>
<keyword evidence="2" id="KW-1185">Reference proteome</keyword>
<evidence type="ECO:0000313" key="1">
    <source>
        <dbReference type="EMBL" id="SEP53384.1"/>
    </source>
</evidence>
<gene>
    <name evidence="1" type="ORF">SAMN04489732_126108</name>
</gene>
<protein>
    <submittedName>
        <fullName evidence="1">Uncharacterized protein</fullName>
    </submittedName>
</protein>
<dbReference type="EMBL" id="FOEF01000026">
    <property type="protein sequence ID" value="SEP53384.1"/>
    <property type="molecule type" value="Genomic_DNA"/>
</dbReference>
<evidence type="ECO:0000313" key="2">
    <source>
        <dbReference type="Proteomes" id="UP000198582"/>
    </source>
</evidence>